<proteinExistence type="predicted"/>
<accession>A0A1H6HC65</accession>
<evidence type="ECO:0000313" key="1">
    <source>
        <dbReference type="EMBL" id="SEH31563.1"/>
    </source>
</evidence>
<reference evidence="1 2" key="1">
    <citation type="submission" date="2016-10" db="EMBL/GenBank/DDBJ databases">
        <authorList>
            <person name="de Groot N.N."/>
        </authorList>
    </citation>
    <scope>NUCLEOTIDE SEQUENCE [LARGE SCALE GENOMIC DNA]</scope>
    <source>
        <strain evidence="1 2">DSM 23031</strain>
    </source>
</reference>
<dbReference type="Proteomes" id="UP000198561">
    <property type="component" value="Unassembled WGS sequence"/>
</dbReference>
<dbReference type="EMBL" id="FNWQ01000002">
    <property type="protein sequence ID" value="SEH31563.1"/>
    <property type="molecule type" value="Genomic_DNA"/>
</dbReference>
<organism evidence="1 2">
    <name type="scientific">Chryseobacterium culicis</name>
    <dbReference type="NCBI Taxonomy" id="680127"/>
    <lineage>
        <taxon>Bacteria</taxon>
        <taxon>Pseudomonadati</taxon>
        <taxon>Bacteroidota</taxon>
        <taxon>Flavobacteriia</taxon>
        <taxon>Flavobacteriales</taxon>
        <taxon>Weeksellaceae</taxon>
        <taxon>Chryseobacterium group</taxon>
        <taxon>Chryseobacterium</taxon>
    </lineage>
</organism>
<dbReference type="OrthoDB" id="662751at2"/>
<dbReference type="STRING" id="680127.SAMN05421593_1485"/>
<sequence>MADLMKEFIVKTVEDIKLLAPKPYWAVNENSSSIKASDLLPEEGIFKIHFVRTEELIKNSNFREVDMTSLFLPENIKSNNNQRIYRITQHWINKEYLDPPKIHFNAFEKKIEFEDGRHRVKTSYLLGYEVIPVAIHFEDVDAVGNLIKLSDSDVLKQGI</sequence>
<dbReference type="AlphaFoldDB" id="A0A1H6HC65"/>
<name>A0A1H6HC65_CHRCI</name>
<dbReference type="RefSeq" id="WP_089690800.1">
    <property type="nucleotide sequence ID" value="NZ_FNWQ01000002.1"/>
</dbReference>
<evidence type="ECO:0000313" key="2">
    <source>
        <dbReference type="Proteomes" id="UP000198561"/>
    </source>
</evidence>
<protein>
    <submittedName>
        <fullName evidence="1">Uncharacterized protein</fullName>
    </submittedName>
</protein>
<gene>
    <name evidence="1" type="ORF">SAMN05421593_1485</name>
</gene>